<name>A0ABP9X7P0_9CHLR</name>
<organism evidence="1 2">
    <name type="scientific">Herpetosiphon gulosus</name>
    <dbReference type="NCBI Taxonomy" id="1973496"/>
    <lineage>
        <taxon>Bacteria</taxon>
        <taxon>Bacillati</taxon>
        <taxon>Chloroflexota</taxon>
        <taxon>Chloroflexia</taxon>
        <taxon>Herpetosiphonales</taxon>
        <taxon>Herpetosiphonaceae</taxon>
        <taxon>Herpetosiphon</taxon>
    </lineage>
</organism>
<reference evidence="1 2" key="1">
    <citation type="submission" date="2024-02" db="EMBL/GenBank/DDBJ databases">
        <title>Herpetosiphon gulosus NBRC 112829.</title>
        <authorList>
            <person name="Ichikawa N."/>
            <person name="Katano-Makiyama Y."/>
            <person name="Hidaka K."/>
        </authorList>
    </citation>
    <scope>NUCLEOTIDE SEQUENCE [LARGE SCALE GENOMIC DNA]</scope>
    <source>
        <strain evidence="1 2">NBRC 112829</strain>
    </source>
</reference>
<gene>
    <name evidence="1" type="ORF">Hgul01_05229</name>
</gene>
<sequence>MTFEALITEHRDHRPGYDFIGHYEAAIPFYEMQIKVEVLRSVEMSTMAQFVMRLIHAGIQTEQRMAEALGVAPEFIQSGLIELDQQGCLRRTFDAQQHGRLVFHLTKKGTTALTKTLTTATTEYFRIAVDGLLGDIVPHNRASFLDQRRLKQQGVFLLHPVPRMKPTIPRLIESIRQVEHAYRRGYNQVAAADHLVDVLSIEKTHLAYKLVNVLVFVEQTSNRLDFNVFEGYEAAPQYDAVFGQREREGRHVIPESLLVSLSDPGYSQIYTAIHDQLEPMITTVEPRGGSQDHVVLRQDRADDSLPSEIVTEKTQRIRQLEEEKQHLLSMISYRGVTRQVSNAEHRVLLIRALEEAQQQVTIISPWINSFSVDTPVLERIEQRLQHGIQIRIGFGMPLQHNETQDTYIKPDVAQRFRQIKSKPYGQHFVVQYLGTHEKILLCDHAFCVVTSFNFLSYTGTQGLRREKGIYTEDQSLITDISNDVGIWQRFKQSRAIEHNVNYRVVFSHVVGHVHRAITSSTMGRAATTMASYAACNEAQSYGSDGAGNSIDKKPSVK</sequence>
<dbReference type="EMBL" id="BAABRU010000048">
    <property type="protein sequence ID" value="GAA5531404.1"/>
    <property type="molecule type" value="Genomic_DNA"/>
</dbReference>
<dbReference type="Gene3D" id="3.30.870.10">
    <property type="entry name" value="Endonuclease Chain A"/>
    <property type="match status" value="1"/>
</dbReference>
<evidence type="ECO:0008006" key="3">
    <source>
        <dbReference type="Google" id="ProtNLM"/>
    </source>
</evidence>
<dbReference type="Proteomes" id="UP001428290">
    <property type="component" value="Unassembled WGS sequence"/>
</dbReference>
<dbReference type="RefSeq" id="WP_345724957.1">
    <property type="nucleotide sequence ID" value="NZ_BAABRU010000048.1"/>
</dbReference>
<proteinExistence type="predicted"/>
<protein>
    <recommendedName>
        <fullName evidence="3">Phospholipase D-like domain-containing protein</fullName>
    </recommendedName>
</protein>
<accession>A0ABP9X7P0</accession>
<dbReference type="SUPFAM" id="SSF56024">
    <property type="entry name" value="Phospholipase D/nuclease"/>
    <property type="match status" value="1"/>
</dbReference>
<keyword evidence="2" id="KW-1185">Reference proteome</keyword>
<evidence type="ECO:0000313" key="2">
    <source>
        <dbReference type="Proteomes" id="UP001428290"/>
    </source>
</evidence>
<evidence type="ECO:0000313" key="1">
    <source>
        <dbReference type="EMBL" id="GAA5531404.1"/>
    </source>
</evidence>
<comment type="caution">
    <text evidence="1">The sequence shown here is derived from an EMBL/GenBank/DDBJ whole genome shotgun (WGS) entry which is preliminary data.</text>
</comment>